<evidence type="ECO:0000256" key="9">
    <source>
        <dbReference type="NCBIfam" id="TIGR00187"/>
    </source>
</evidence>
<dbReference type="CDD" id="cd00402">
    <property type="entry name" value="Riboflavin_synthase_like"/>
    <property type="match status" value="1"/>
</dbReference>
<dbReference type="NCBIfam" id="NF009566">
    <property type="entry name" value="PRK13020.1"/>
    <property type="match status" value="1"/>
</dbReference>
<evidence type="ECO:0000256" key="10">
    <source>
        <dbReference type="PROSITE-ProRule" id="PRU00524"/>
    </source>
</evidence>
<dbReference type="InterPro" id="IPR001783">
    <property type="entry name" value="Lumazine-bd"/>
</dbReference>
<dbReference type="Proteomes" id="UP001501476">
    <property type="component" value="Unassembled WGS sequence"/>
</dbReference>
<evidence type="ECO:0000256" key="6">
    <source>
        <dbReference type="ARBA" id="ARBA00022619"/>
    </source>
</evidence>
<dbReference type="PIRSF" id="PIRSF000498">
    <property type="entry name" value="Riboflavin_syn_A"/>
    <property type="match status" value="1"/>
</dbReference>
<keyword evidence="7" id="KW-0808">Transferase</keyword>
<evidence type="ECO:0000256" key="4">
    <source>
        <dbReference type="ARBA" id="ARBA00012827"/>
    </source>
</evidence>
<evidence type="ECO:0000256" key="2">
    <source>
        <dbReference type="ARBA" id="ARBA00002803"/>
    </source>
</evidence>
<evidence type="ECO:0000259" key="11">
    <source>
        <dbReference type="PROSITE" id="PS51177"/>
    </source>
</evidence>
<accession>A0ABN0TTM6</accession>
<keyword evidence="8" id="KW-0677">Repeat</keyword>
<evidence type="ECO:0000256" key="8">
    <source>
        <dbReference type="ARBA" id="ARBA00022737"/>
    </source>
</evidence>
<evidence type="ECO:0000256" key="3">
    <source>
        <dbReference type="ARBA" id="ARBA00004887"/>
    </source>
</evidence>
<comment type="function">
    <text evidence="2">Catalyzes the dismutation of two molecules of 6,7-dimethyl-8-ribityllumazine, resulting in the formation of riboflavin and 5-amino-6-(D-ribitylamino)uracil.</text>
</comment>
<evidence type="ECO:0000256" key="1">
    <source>
        <dbReference type="ARBA" id="ARBA00000968"/>
    </source>
</evidence>
<name>A0ABN0TTM6_9GAMM</name>
<evidence type="ECO:0000256" key="5">
    <source>
        <dbReference type="ARBA" id="ARBA00013950"/>
    </source>
</evidence>
<dbReference type="PROSITE" id="PS51177">
    <property type="entry name" value="LUMAZINE_BIND"/>
    <property type="match status" value="2"/>
</dbReference>
<dbReference type="EC" id="2.5.1.9" evidence="4 9"/>
<feature type="domain" description="Lumazine-binding" evidence="11">
    <location>
        <begin position="98"/>
        <end position="194"/>
    </location>
</feature>
<dbReference type="InterPro" id="IPR023366">
    <property type="entry name" value="ATP_synth_asu-like_sf"/>
</dbReference>
<dbReference type="EMBL" id="BAAADG010000007">
    <property type="protein sequence ID" value="GAA0229879.1"/>
    <property type="molecule type" value="Genomic_DNA"/>
</dbReference>
<keyword evidence="6" id="KW-0686">Riboflavin biosynthesis</keyword>
<comment type="catalytic activity">
    <reaction evidence="1">
        <text>2 6,7-dimethyl-8-(1-D-ribityl)lumazine + H(+) = 5-amino-6-(D-ribitylamino)uracil + riboflavin</text>
        <dbReference type="Rhea" id="RHEA:20772"/>
        <dbReference type="ChEBI" id="CHEBI:15378"/>
        <dbReference type="ChEBI" id="CHEBI:15934"/>
        <dbReference type="ChEBI" id="CHEBI:57986"/>
        <dbReference type="ChEBI" id="CHEBI:58201"/>
        <dbReference type="EC" id="2.5.1.9"/>
    </reaction>
</comment>
<dbReference type="NCBIfam" id="NF006767">
    <property type="entry name" value="PRK09289.1"/>
    <property type="match status" value="1"/>
</dbReference>
<comment type="caution">
    <text evidence="12">The sequence shown here is derived from an EMBL/GenBank/DDBJ whole genome shotgun (WGS) entry which is preliminary data.</text>
</comment>
<protein>
    <recommendedName>
        <fullName evidence="5 9">Riboflavin synthase</fullName>
        <ecNumber evidence="4 9">2.5.1.9</ecNumber>
    </recommendedName>
</protein>
<dbReference type="SUPFAM" id="SSF63380">
    <property type="entry name" value="Riboflavin synthase domain-like"/>
    <property type="match status" value="2"/>
</dbReference>
<comment type="pathway">
    <text evidence="3">Cofactor biosynthesis; riboflavin biosynthesis; riboflavin from 2-hydroxy-3-oxobutyl phosphate and 5-amino-6-(D-ribitylamino)uracil: step 2/2.</text>
</comment>
<dbReference type="Pfam" id="PF00677">
    <property type="entry name" value="Lum_binding"/>
    <property type="match status" value="2"/>
</dbReference>
<proteinExistence type="predicted"/>
<dbReference type="NCBIfam" id="TIGR00187">
    <property type="entry name" value="ribE"/>
    <property type="match status" value="1"/>
</dbReference>
<feature type="repeat" description="Lumazine-binding" evidence="10">
    <location>
        <begin position="98"/>
        <end position="194"/>
    </location>
</feature>
<evidence type="ECO:0000313" key="13">
    <source>
        <dbReference type="Proteomes" id="UP001501476"/>
    </source>
</evidence>
<evidence type="ECO:0000256" key="7">
    <source>
        <dbReference type="ARBA" id="ARBA00022679"/>
    </source>
</evidence>
<gene>
    <name evidence="12" type="ORF">GCM10008964_21640</name>
</gene>
<dbReference type="RefSeq" id="WP_286304276.1">
    <property type="nucleotide sequence ID" value="NZ_AP027741.1"/>
</dbReference>
<keyword evidence="13" id="KW-1185">Reference proteome</keyword>
<dbReference type="InterPro" id="IPR017938">
    <property type="entry name" value="Riboflavin_synthase-like_b-brl"/>
</dbReference>
<feature type="domain" description="Lumazine-binding" evidence="11">
    <location>
        <begin position="1"/>
        <end position="97"/>
    </location>
</feature>
<dbReference type="InterPro" id="IPR026017">
    <property type="entry name" value="Lumazine-bd_dom"/>
</dbReference>
<feature type="repeat" description="Lumazine-binding" evidence="10">
    <location>
        <begin position="1"/>
        <end position="97"/>
    </location>
</feature>
<dbReference type="PANTHER" id="PTHR21098:SF12">
    <property type="entry name" value="RIBOFLAVIN SYNTHASE"/>
    <property type="match status" value="1"/>
</dbReference>
<dbReference type="PANTHER" id="PTHR21098">
    <property type="entry name" value="RIBOFLAVIN SYNTHASE ALPHA CHAIN"/>
    <property type="match status" value="1"/>
</dbReference>
<dbReference type="Gene3D" id="2.40.30.20">
    <property type="match status" value="2"/>
</dbReference>
<sequence>MFTGIIAAMGQVTSITPSGGDMRLKVATQKLDLSDVSLGDSIAINGVCLTVVELDQSHVSFDVSKESLERTALSQITEGSPVNLEKALAVGDRLGGHMVSGHVDGLGKVLEMTPSARSVQFRMEVPANLERYIAKKGSVTIDGVSLTVNEVGAGWFEINIIPHTMQETIIKEYKVGTVVNLEVDLIARYLERLLPGLDPVYARETLSGNSDT</sequence>
<organism evidence="12 13">
    <name type="scientific">Methylophaga marina</name>
    <dbReference type="NCBI Taxonomy" id="45495"/>
    <lineage>
        <taxon>Bacteria</taxon>
        <taxon>Pseudomonadati</taxon>
        <taxon>Pseudomonadota</taxon>
        <taxon>Gammaproteobacteria</taxon>
        <taxon>Thiotrichales</taxon>
        <taxon>Piscirickettsiaceae</taxon>
        <taxon>Methylophaga</taxon>
    </lineage>
</organism>
<reference evidence="12 13" key="1">
    <citation type="journal article" date="2019" name="Int. J. Syst. Evol. Microbiol.">
        <title>The Global Catalogue of Microorganisms (GCM) 10K type strain sequencing project: providing services to taxonomists for standard genome sequencing and annotation.</title>
        <authorList>
            <consortium name="The Broad Institute Genomics Platform"/>
            <consortium name="The Broad Institute Genome Sequencing Center for Infectious Disease"/>
            <person name="Wu L."/>
            <person name="Ma J."/>
        </authorList>
    </citation>
    <scope>NUCLEOTIDE SEQUENCE [LARGE SCALE GENOMIC DNA]</scope>
    <source>
        <strain evidence="12 13">JCM 6886</strain>
    </source>
</reference>
<evidence type="ECO:0000313" key="12">
    <source>
        <dbReference type="EMBL" id="GAA0229879.1"/>
    </source>
</evidence>